<accession>A0A2T0H0P8</accession>
<reference evidence="2 3" key="1">
    <citation type="submission" date="2018-03" db="EMBL/GenBank/DDBJ databases">
        <title>Actinopolyspora mortivallis from Sahara, screening for active biomolecules.</title>
        <authorList>
            <person name="Selama O."/>
            <person name="Wellington E.M.H."/>
            <person name="Hacene H."/>
        </authorList>
    </citation>
    <scope>NUCLEOTIDE SEQUENCE [LARGE SCALE GENOMIC DNA]</scope>
    <source>
        <strain evidence="2 3">M5A</strain>
    </source>
</reference>
<evidence type="ECO:0000313" key="3">
    <source>
        <dbReference type="Proteomes" id="UP000239352"/>
    </source>
</evidence>
<feature type="region of interest" description="Disordered" evidence="1">
    <location>
        <begin position="47"/>
        <end position="114"/>
    </location>
</feature>
<comment type="caution">
    <text evidence="2">The sequence shown here is derived from an EMBL/GenBank/DDBJ whole genome shotgun (WGS) entry which is preliminary data.</text>
</comment>
<proteinExistence type="predicted"/>
<protein>
    <submittedName>
        <fullName evidence="2">Thioesterase</fullName>
    </submittedName>
</protein>
<dbReference type="InParanoid" id="A0A2T0H0P8"/>
<dbReference type="RefSeq" id="WP_106112500.1">
    <property type="nucleotide sequence ID" value="NZ_PVSR01000002.1"/>
</dbReference>
<dbReference type="AlphaFoldDB" id="A0A2T0H0P8"/>
<sequence>MSSTAELGDVLRALAQLRTGVDELYARYGDTPVVRRVENDLQRLEIDVSELSTVAPGPPPQRSRGGRDTARGGGAEGRPPGEQEIVEVPDTPYVPSWWRGVDDEGVGGQSARQD</sequence>
<dbReference type="Proteomes" id="UP000239352">
    <property type="component" value="Unassembled WGS sequence"/>
</dbReference>
<evidence type="ECO:0000313" key="2">
    <source>
        <dbReference type="EMBL" id="PRW64935.1"/>
    </source>
</evidence>
<keyword evidence="3" id="KW-1185">Reference proteome</keyword>
<dbReference type="EMBL" id="PVSR01000002">
    <property type="protein sequence ID" value="PRW64935.1"/>
    <property type="molecule type" value="Genomic_DNA"/>
</dbReference>
<evidence type="ECO:0000256" key="1">
    <source>
        <dbReference type="SAM" id="MobiDB-lite"/>
    </source>
</evidence>
<name>A0A2T0H0P8_ACTMO</name>
<gene>
    <name evidence="2" type="ORF">CEP50_02460</name>
</gene>
<dbReference type="STRING" id="1050202.GCA_000384035_00779"/>
<organism evidence="2 3">
    <name type="scientific">Actinopolyspora mortivallis</name>
    <dbReference type="NCBI Taxonomy" id="33906"/>
    <lineage>
        <taxon>Bacteria</taxon>
        <taxon>Bacillati</taxon>
        <taxon>Actinomycetota</taxon>
        <taxon>Actinomycetes</taxon>
        <taxon>Actinopolysporales</taxon>
        <taxon>Actinopolysporaceae</taxon>
        <taxon>Actinopolyspora</taxon>
    </lineage>
</organism>